<dbReference type="Proteomes" id="UP000183983">
    <property type="component" value="Unassembled WGS sequence"/>
</dbReference>
<evidence type="ECO:0000256" key="3">
    <source>
        <dbReference type="ARBA" id="ARBA00022481"/>
    </source>
</evidence>
<dbReference type="STRING" id="1190415.SAMN05216593_107190"/>
<dbReference type="InterPro" id="IPR004089">
    <property type="entry name" value="MCPsignal_dom"/>
</dbReference>
<keyword evidence="4" id="KW-0145">Chemotaxis</keyword>
<evidence type="ECO:0000256" key="2">
    <source>
        <dbReference type="ARBA" id="ARBA00022475"/>
    </source>
</evidence>
<evidence type="ECO:0000313" key="14">
    <source>
        <dbReference type="EMBL" id="SHN09413.1"/>
    </source>
</evidence>
<evidence type="ECO:0000256" key="7">
    <source>
        <dbReference type="ARBA" id="ARBA00023136"/>
    </source>
</evidence>
<feature type="transmembrane region" description="Helical" evidence="11">
    <location>
        <begin position="12"/>
        <end position="32"/>
    </location>
</feature>
<evidence type="ECO:0000256" key="6">
    <source>
        <dbReference type="ARBA" id="ARBA00022989"/>
    </source>
</evidence>
<dbReference type="InterPro" id="IPR003660">
    <property type="entry name" value="HAMP_dom"/>
</dbReference>
<keyword evidence="7 11" id="KW-0472">Membrane</keyword>
<dbReference type="GO" id="GO:0006935">
    <property type="term" value="P:chemotaxis"/>
    <property type="evidence" value="ECO:0007669"/>
    <property type="project" value="UniProtKB-KW"/>
</dbReference>
<comment type="subcellular location">
    <subcellularLocation>
        <location evidence="1">Cell membrane</location>
        <topology evidence="1">Multi-pass membrane protein</topology>
    </subcellularLocation>
</comment>
<dbReference type="FunFam" id="1.10.287.950:FF:000001">
    <property type="entry name" value="Methyl-accepting chemotaxis sensory transducer"/>
    <property type="match status" value="1"/>
</dbReference>
<gene>
    <name evidence="14" type="ORF">SAMN05216593_107190</name>
</gene>
<keyword evidence="8 10" id="KW-0807">Transducer</keyword>
<evidence type="ECO:0000256" key="10">
    <source>
        <dbReference type="PROSITE-ProRule" id="PRU00284"/>
    </source>
</evidence>
<dbReference type="PANTHER" id="PTHR32089:SF120">
    <property type="entry name" value="METHYL-ACCEPTING CHEMOTAXIS PROTEIN TLPQ"/>
    <property type="match status" value="1"/>
</dbReference>
<dbReference type="Pfam" id="PF00015">
    <property type="entry name" value="MCPsignal"/>
    <property type="match status" value="1"/>
</dbReference>
<dbReference type="PANTHER" id="PTHR32089">
    <property type="entry name" value="METHYL-ACCEPTING CHEMOTAXIS PROTEIN MCPB"/>
    <property type="match status" value="1"/>
</dbReference>
<dbReference type="InterPro" id="IPR024478">
    <property type="entry name" value="HlyB_4HB_MCP"/>
</dbReference>
<dbReference type="CDD" id="cd11386">
    <property type="entry name" value="MCP_signal"/>
    <property type="match status" value="1"/>
</dbReference>
<dbReference type="SUPFAM" id="SSF58104">
    <property type="entry name" value="Methyl-accepting chemotaxis protein (MCP) signaling domain"/>
    <property type="match status" value="1"/>
</dbReference>
<dbReference type="PROSITE" id="PS50111">
    <property type="entry name" value="CHEMOTAXIS_TRANSDUC_2"/>
    <property type="match status" value="1"/>
</dbReference>
<dbReference type="SMART" id="SM00304">
    <property type="entry name" value="HAMP"/>
    <property type="match status" value="2"/>
</dbReference>
<keyword evidence="2" id="KW-1003">Cell membrane</keyword>
<feature type="domain" description="Methyl-accepting transducer" evidence="12">
    <location>
        <begin position="271"/>
        <end position="507"/>
    </location>
</feature>
<dbReference type="PRINTS" id="PR00260">
    <property type="entry name" value="CHEMTRNSDUCR"/>
</dbReference>
<dbReference type="Gene3D" id="1.10.287.950">
    <property type="entry name" value="Methyl-accepting chemotaxis protein"/>
    <property type="match status" value="1"/>
</dbReference>
<dbReference type="Pfam" id="PF00672">
    <property type="entry name" value="HAMP"/>
    <property type="match status" value="1"/>
</dbReference>
<name>A0A1M7NYU0_9PSED</name>
<dbReference type="SMART" id="SM00283">
    <property type="entry name" value="MA"/>
    <property type="match status" value="1"/>
</dbReference>
<proteinExistence type="inferred from homology"/>
<accession>A0A1M7NYU0</accession>
<dbReference type="EMBL" id="FRDA01000007">
    <property type="protein sequence ID" value="SHN09413.1"/>
    <property type="molecule type" value="Genomic_DNA"/>
</dbReference>
<dbReference type="CDD" id="cd06225">
    <property type="entry name" value="HAMP"/>
    <property type="match status" value="1"/>
</dbReference>
<dbReference type="RefSeq" id="WP_073168017.1">
    <property type="nucleotide sequence ID" value="NZ_FRDA01000007.1"/>
</dbReference>
<evidence type="ECO:0000256" key="9">
    <source>
        <dbReference type="ARBA" id="ARBA00029447"/>
    </source>
</evidence>
<reference evidence="14 15" key="1">
    <citation type="submission" date="2016-11" db="EMBL/GenBank/DDBJ databases">
        <authorList>
            <person name="Jaros S."/>
            <person name="Januszkiewicz K."/>
            <person name="Wedrychowicz H."/>
        </authorList>
    </citation>
    <scope>NUCLEOTIDE SEQUENCE [LARGE SCALE GENOMIC DNA]</scope>
    <source>
        <strain evidence="14 15">LMG 26898</strain>
    </source>
</reference>
<feature type="domain" description="HAMP" evidence="13">
    <location>
        <begin position="214"/>
        <end position="266"/>
    </location>
</feature>
<dbReference type="AlphaFoldDB" id="A0A1M7NYU0"/>
<dbReference type="GO" id="GO:0007165">
    <property type="term" value="P:signal transduction"/>
    <property type="evidence" value="ECO:0007669"/>
    <property type="project" value="UniProtKB-KW"/>
</dbReference>
<evidence type="ECO:0000259" key="12">
    <source>
        <dbReference type="PROSITE" id="PS50111"/>
    </source>
</evidence>
<dbReference type="GO" id="GO:0005886">
    <property type="term" value="C:plasma membrane"/>
    <property type="evidence" value="ECO:0007669"/>
    <property type="project" value="UniProtKB-SubCell"/>
</dbReference>
<evidence type="ECO:0000313" key="15">
    <source>
        <dbReference type="Proteomes" id="UP000183983"/>
    </source>
</evidence>
<organism evidence="14 15">
    <name type="scientific">Pseudomonas asturiensis</name>
    <dbReference type="NCBI Taxonomy" id="1190415"/>
    <lineage>
        <taxon>Bacteria</taxon>
        <taxon>Pseudomonadati</taxon>
        <taxon>Pseudomonadota</taxon>
        <taxon>Gammaproteobacteria</taxon>
        <taxon>Pseudomonadales</taxon>
        <taxon>Pseudomonadaceae</taxon>
        <taxon>Pseudomonas</taxon>
    </lineage>
</organism>
<protein>
    <submittedName>
        <fullName evidence="14">Methyl-accepting chemotaxis protein</fullName>
    </submittedName>
</protein>
<dbReference type="Pfam" id="PF12729">
    <property type="entry name" value="4HB_MCP_1"/>
    <property type="match status" value="1"/>
</dbReference>
<dbReference type="OrthoDB" id="8724574at2"/>
<dbReference type="PROSITE" id="PS50885">
    <property type="entry name" value="HAMP"/>
    <property type="match status" value="1"/>
</dbReference>
<dbReference type="GO" id="GO:0004888">
    <property type="term" value="F:transmembrane signaling receptor activity"/>
    <property type="evidence" value="ECO:0007669"/>
    <property type="project" value="InterPro"/>
</dbReference>
<keyword evidence="5 11" id="KW-0812">Transmembrane</keyword>
<evidence type="ECO:0000259" key="13">
    <source>
        <dbReference type="PROSITE" id="PS50885"/>
    </source>
</evidence>
<evidence type="ECO:0000256" key="5">
    <source>
        <dbReference type="ARBA" id="ARBA00022692"/>
    </source>
</evidence>
<keyword evidence="3" id="KW-0488">Methylation</keyword>
<keyword evidence="6 11" id="KW-1133">Transmembrane helix</keyword>
<dbReference type="InterPro" id="IPR004090">
    <property type="entry name" value="Chemotax_Me-accpt_rcpt"/>
</dbReference>
<sequence length="543" mass="58429">MNLRSMNIARRSIFCFGVIVTLVVAQGLFGLFQMSHVRNEAELVERDAIPGIISGDALALQLANLRLENVRMIADPDNVNASYSKIENLGKSIETELAKYRSMMGNTEAEKEEHAVVDKLAATYTTYREQISKIVALIKQGKVQEARESVMPAMAALGSAMDESAARLQKINFEYASYHGEIGRSLYGKSQQITWIAIFVAISLTVFLSWRMTLSLTTPLKAAILSAQTIAAGNLTRSLDVSGTDEAAQLLQSMDSMQKTLRDTLEHIGRSAEQLASSTEEMSAVMSESAQGLQQQNNEIEMAATAVTEMSQAVEEVASNAVTTSTQSKAASTTALQGQAQLTDTLTAIGALTDNVMDASEQARNLAAQTQNISKVLDVIRAVAEQTNLLALNAAIEAARAGEAGRGFAVVADEVRSLAHRTGDSTREIETMIGSIQLGTNQTVDALLTSAEQARQTQTQATSANEALRTIAQAVGDIDERNMVIASAAEEQAQVAREVDRNLVRIRDLSIQTSAGAEQTHSASQELSRLAGDLSALVRRFKV</sequence>
<evidence type="ECO:0000256" key="8">
    <source>
        <dbReference type="ARBA" id="ARBA00023224"/>
    </source>
</evidence>
<comment type="similarity">
    <text evidence="9">Belongs to the methyl-accepting chemotaxis (MCP) protein family.</text>
</comment>
<evidence type="ECO:0000256" key="11">
    <source>
        <dbReference type="SAM" id="Phobius"/>
    </source>
</evidence>
<evidence type="ECO:0000256" key="4">
    <source>
        <dbReference type="ARBA" id="ARBA00022500"/>
    </source>
</evidence>
<evidence type="ECO:0000256" key="1">
    <source>
        <dbReference type="ARBA" id="ARBA00004651"/>
    </source>
</evidence>